<comment type="caution">
    <text evidence="13">Lacks conserved residue(s) required for the propagation of feature annotation.</text>
</comment>
<organism evidence="14 15">
    <name type="scientific">Clostridium algidicarnis DSM 15099</name>
    <dbReference type="NCBI Taxonomy" id="1121295"/>
    <lineage>
        <taxon>Bacteria</taxon>
        <taxon>Bacillati</taxon>
        <taxon>Bacillota</taxon>
        <taxon>Clostridia</taxon>
        <taxon>Eubacteriales</taxon>
        <taxon>Clostridiaceae</taxon>
        <taxon>Clostridium</taxon>
    </lineage>
</organism>
<dbReference type="InterPro" id="IPR006135">
    <property type="entry name" value="T3SS_substrate_exporter"/>
</dbReference>
<reference evidence="14 15" key="1">
    <citation type="submission" date="2018-02" db="EMBL/GenBank/DDBJ databases">
        <title>Genomic Encyclopedia of Archaeal and Bacterial Type Strains, Phase II (KMG-II): from individual species to whole genera.</title>
        <authorList>
            <person name="Goeker M."/>
        </authorList>
    </citation>
    <scope>NUCLEOTIDE SEQUENCE [LARGE SCALE GENOMIC DNA]</scope>
    <source>
        <strain evidence="14 15">DSM 15099</strain>
    </source>
</reference>
<sequence length="613" mass="69095">MLDLAYFTALMLVFIRLGSFFIVTPIFFPNGTPNRLKLFLSIIIAYAVLPGIDYTNSVMAINNNYALILAIINEAMSGIVLGIVTGMCFYFIRMAGNLMDVQIGLAMVSMFDPNTKSNSTLFERLMYWMSLIIFFILDGHHMIIWSFLESFDAVALGKSLITQESAMQVIHSFIQYFWIGIKIALPIIMIIIITDLTLGLVARTVPQLNIMILGLPMKIVVGLLTFSLALPMFFKGVVSAMDHIPEIMREMYKFIPIVFIFATEEKTEEATSRKKSDARKKGQIAKSKEVGLAMTLLATTLVIATLSSFSSKVLKENVVYILGDKLNMAINDLNLRNLAITTLLEFAKSFLPIVLPIMLMGILANYAQSGFLFSTEPIKPKLSKINPISGFKRMFSSRTLVELFKSMGIVIVVGYVGYNFMMDNYKEILTVGNLHISSIGPFFKQLILIIFKKVTLIMIVLAVSDYIYQRYMYNKDLKMTKQEIKEEYKQDEGDPEIKGKIKQKQREMATRRMMQSVPDATVVVTNPTHIAVALKYEEGKSEAPMVVAKGSESIALKIKEIAKENNIPIIENKPLARLIYEEVEIDSDIPANMYQAVAEILVIVFKLSKKRIK</sequence>
<dbReference type="GO" id="GO:0006605">
    <property type="term" value="P:protein targeting"/>
    <property type="evidence" value="ECO:0007669"/>
    <property type="project" value="InterPro"/>
</dbReference>
<evidence type="ECO:0000256" key="12">
    <source>
        <dbReference type="ARBA" id="ARBA00023225"/>
    </source>
</evidence>
<keyword evidence="12 13" id="KW-1006">Bacterial flagellum protein export</keyword>
<dbReference type="Gene3D" id="6.10.250.2080">
    <property type="match status" value="1"/>
</dbReference>
<feature type="transmembrane region" description="Helical" evidence="13">
    <location>
        <begin position="208"/>
        <end position="234"/>
    </location>
</feature>
<dbReference type="PRINTS" id="PR00950">
    <property type="entry name" value="TYPE3IMSPROT"/>
</dbReference>
<comment type="similarity">
    <text evidence="2">Belongs to the FliR/MopE/SpaR family.</text>
</comment>
<dbReference type="InterPro" id="IPR029025">
    <property type="entry name" value="T3SS_substrate_exporter_C"/>
</dbReference>
<feature type="transmembrane region" description="Helical" evidence="13">
    <location>
        <begin position="35"/>
        <end position="52"/>
    </location>
</feature>
<dbReference type="Gene3D" id="3.40.1690.10">
    <property type="entry name" value="secretion proteins EscU"/>
    <property type="match status" value="1"/>
</dbReference>
<evidence type="ECO:0000313" key="14">
    <source>
        <dbReference type="EMBL" id="PPK49514.1"/>
    </source>
</evidence>
<dbReference type="InterPro" id="IPR006136">
    <property type="entry name" value="FlhB"/>
</dbReference>
<evidence type="ECO:0000256" key="8">
    <source>
        <dbReference type="ARBA" id="ARBA00022795"/>
    </source>
</evidence>
<evidence type="ECO:0000256" key="1">
    <source>
        <dbReference type="ARBA" id="ARBA00004651"/>
    </source>
</evidence>
<keyword evidence="7 13" id="KW-0812">Transmembrane</keyword>
<keyword evidence="10 13" id="KW-1133">Transmembrane helix</keyword>
<dbReference type="GO" id="GO:0005886">
    <property type="term" value="C:plasma membrane"/>
    <property type="evidence" value="ECO:0007669"/>
    <property type="project" value="UniProtKB-SubCell"/>
</dbReference>
<evidence type="ECO:0000256" key="7">
    <source>
        <dbReference type="ARBA" id="ARBA00022692"/>
    </source>
</evidence>
<comment type="function">
    <text evidence="13">Required for formation of the rod structure in the basal body of the flagellar apparatus. Together with FliI and FliH, may constitute the export apparatus of flagellin.</text>
</comment>
<evidence type="ECO:0000256" key="5">
    <source>
        <dbReference type="ARBA" id="ARBA00022448"/>
    </source>
</evidence>
<feature type="transmembrane region" description="Helical" evidence="13">
    <location>
        <begin position="290"/>
        <end position="309"/>
    </location>
</feature>
<dbReference type="AlphaFoldDB" id="A0A2S6G0Q7"/>
<evidence type="ECO:0000256" key="3">
    <source>
        <dbReference type="ARBA" id="ARBA00010690"/>
    </source>
</evidence>
<evidence type="ECO:0000256" key="13">
    <source>
        <dbReference type="RuleBase" id="RU364091"/>
    </source>
</evidence>
<dbReference type="Proteomes" id="UP000239863">
    <property type="component" value="Unassembled WGS sequence"/>
</dbReference>
<evidence type="ECO:0000256" key="2">
    <source>
        <dbReference type="ARBA" id="ARBA00009772"/>
    </source>
</evidence>
<keyword evidence="5 13" id="KW-0813">Transport</keyword>
<protein>
    <recommendedName>
        <fullName evidence="4 13">Flagellar biosynthetic protein FlhB</fullName>
    </recommendedName>
</protein>
<dbReference type="PANTHER" id="PTHR30531:SF12">
    <property type="entry name" value="FLAGELLAR BIOSYNTHETIC PROTEIN FLHB"/>
    <property type="match status" value="1"/>
</dbReference>
<dbReference type="NCBIfam" id="NF009411">
    <property type="entry name" value="PRK12772.1"/>
    <property type="match status" value="1"/>
</dbReference>
<keyword evidence="6 13" id="KW-1003">Cell membrane</keyword>
<feature type="transmembrane region" description="Helical" evidence="13">
    <location>
        <begin position="442"/>
        <end position="468"/>
    </location>
</feature>
<name>A0A2S6G0Q7_9CLOT</name>
<dbReference type="FunFam" id="3.40.1690.10:FF:000001">
    <property type="entry name" value="Flagellar biosynthetic protein FlhB"/>
    <property type="match status" value="1"/>
</dbReference>
<feature type="transmembrane region" description="Helical" evidence="13">
    <location>
        <begin position="353"/>
        <end position="374"/>
    </location>
</feature>
<keyword evidence="14" id="KW-0969">Cilium</keyword>
<keyword evidence="14" id="KW-0282">Flagellum</keyword>
<dbReference type="GO" id="GO:0044780">
    <property type="term" value="P:bacterial-type flagellum assembly"/>
    <property type="evidence" value="ECO:0007669"/>
    <property type="project" value="InterPro"/>
</dbReference>
<gene>
    <name evidence="13" type="primary">flhB</name>
    <name evidence="14" type="ORF">BD821_101175</name>
</gene>
<keyword evidence="14" id="KW-0966">Cell projection</keyword>
<dbReference type="SUPFAM" id="SSF160544">
    <property type="entry name" value="EscU C-terminal domain-like"/>
    <property type="match status" value="1"/>
</dbReference>
<feature type="transmembrane region" description="Helical" evidence="13">
    <location>
        <begin position="64"/>
        <end position="92"/>
    </location>
</feature>
<evidence type="ECO:0000256" key="9">
    <source>
        <dbReference type="ARBA" id="ARBA00022927"/>
    </source>
</evidence>
<dbReference type="GO" id="GO:0009306">
    <property type="term" value="P:protein secretion"/>
    <property type="evidence" value="ECO:0007669"/>
    <property type="project" value="InterPro"/>
</dbReference>
<comment type="subcellular location">
    <subcellularLocation>
        <location evidence="1">Cell membrane</location>
        <topology evidence="1">Multi-pass membrane protein</topology>
    </subcellularLocation>
</comment>
<evidence type="ECO:0000256" key="11">
    <source>
        <dbReference type="ARBA" id="ARBA00023136"/>
    </source>
</evidence>
<accession>A0A2S6G0Q7</accession>
<dbReference type="RefSeq" id="WP_104408898.1">
    <property type="nucleotide sequence ID" value="NZ_PTIS01000001.1"/>
</dbReference>
<evidence type="ECO:0000256" key="4">
    <source>
        <dbReference type="ARBA" id="ARBA00021622"/>
    </source>
</evidence>
<evidence type="ECO:0000256" key="6">
    <source>
        <dbReference type="ARBA" id="ARBA00022475"/>
    </source>
</evidence>
<dbReference type="OrthoDB" id="9807950at2"/>
<dbReference type="EMBL" id="PTIS01000001">
    <property type="protein sequence ID" value="PPK49514.1"/>
    <property type="molecule type" value="Genomic_DNA"/>
</dbReference>
<feature type="transmembrane region" description="Helical" evidence="13">
    <location>
        <begin position="183"/>
        <end position="202"/>
    </location>
</feature>
<keyword evidence="11 13" id="KW-0472">Membrane</keyword>
<proteinExistence type="inferred from homology"/>
<comment type="caution">
    <text evidence="14">The sequence shown here is derived from an EMBL/GenBank/DDBJ whole genome shotgun (WGS) entry which is preliminary data.</text>
</comment>
<dbReference type="PANTHER" id="PTHR30531">
    <property type="entry name" value="FLAGELLAR BIOSYNTHETIC PROTEIN FLHB"/>
    <property type="match status" value="1"/>
</dbReference>
<keyword evidence="9 13" id="KW-0653">Protein transport</keyword>
<dbReference type="InterPro" id="IPR002010">
    <property type="entry name" value="T3SS_IM_R"/>
</dbReference>
<feature type="transmembrane region" description="Helical" evidence="13">
    <location>
        <begin position="6"/>
        <end position="28"/>
    </location>
</feature>
<comment type="similarity">
    <text evidence="3 13">Belongs to the type III secretion exporter family.</text>
</comment>
<feature type="transmembrane region" description="Helical" evidence="13">
    <location>
        <begin position="125"/>
        <end position="148"/>
    </location>
</feature>
<feature type="transmembrane region" description="Helical" evidence="13">
    <location>
        <begin position="403"/>
        <end position="422"/>
    </location>
</feature>
<dbReference type="Pfam" id="PF01311">
    <property type="entry name" value="Bac_export_1"/>
    <property type="match status" value="1"/>
</dbReference>
<keyword evidence="8 13" id="KW-1005">Bacterial flagellum biogenesis</keyword>
<evidence type="ECO:0000313" key="15">
    <source>
        <dbReference type="Proteomes" id="UP000239863"/>
    </source>
</evidence>
<dbReference type="STRING" id="37659.GCA_000703125_02782"/>
<dbReference type="NCBIfam" id="TIGR00328">
    <property type="entry name" value="flhB"/>
    <property type="match status" value="1"/>
</dbReference>
<dbReference type="Pfam" id="PF01312">
    <property type="entry name" value="Bac_export_2"/>
    <property type="match status" value="1"/>
</dbReference>
<evidence type="ECO:0000256" key="10">
    <source>
        <dbReference type="ARBA" id="ARBA00022989"/>
    </source>
</evidence>